<dbReference type="AlphaFoldDB" id="A0AAN7UTB9"/>
<accession>A0AAN7UTB9</accession>
<name>A0AAN7UTB9_9PEZI</name>
<keyword evidence="3" id="KW-1185">Reference proteome</keyword>
<evidence type="ECO:0000313" key="3">
    <source>
        <dbReference type="Proteomes" id="UP001305414"/>
    </source>
</evidence>
<organism evidence="2 3">
    <name type="scientific">Xylaria bambusicola</name>
    <dbReference type="NCBI Taxonomy" id="326684"/>
    <lineage>
        <taxon>Eukaryota</taxon>
        <taxon>Fungi</taxon>
        <taxon>Dikarya</taxon>
        <taxon>Ascomycota</taxon>
        <taxon>Pezizomycotina</taxon>
        <taxon>Sordariomycetes</taxon>
        <taxon>Xylariomycetidae</taxon>
        <taxon>Xylariales</taxon>
        <taxon>Xylariaceae</taxon>
        <taxon>Xylaria</taxon>
    </lineage>
</organism>
<protein>
    <recommendedName>
        <fullName evidence="1">2EXR domain-containing protein</fullName>
    </recommendedName>
</protein>
<feature type="domain" description="2EXR" evidence="1">
    <location>
        <begin position="22"/>
        <end position="111"/>
    </location>
</feature>
<evidence type="ECO:0000313" key="2">
    <source>
        <dbReference type="EMBL" id="KAK5631049.1"/>
    </source>
</evidence>
<evidence type="ECO:0000259" key="1">
    <source>
        <dbReference type="Pfam" id="PF20150"/>
    </source>
</evidence>
<dbReference type="Proteomes" id="UP001305414">
    <property type="component" value="Unassembled WGS sequence"/>
</dbReference>
<dbReference type="Pfam" id="PF20150">
    <property type="entry name" value="2EXR"/>
    <property type="match status" value="1"/>
</dbReference>
<comment type="caution">
    <text evidence="2">The sequence shown here is derived from an EMBL/GenBank/DDBJ whole genome shotgun (WGS) entry which is preliminary data.</text>
</comment>
<sequence>MTSLKQPRLPKEHRLKKSSKKFHLFKNLPTELRIAIWEIAILDHNENRFLPVFEDTKRIIPTWCLACSPHFYVSRESCEVAKRLYPIRLRLFAPLASLSTDAYGDYDDDDDDSENIYIDDSRPWAIYISLKHDIFVLVSNKLSYDDLIFLYKDERLAITGRRSESLTTLQTQRVRQLMLLDIVDDPQLKDECAHLPHCIVTSAESGYNGEHNRDIFSGVERCLALYLDPYQAHKAYASLLERQKGMFSRDYHHHDDTVLLRDEPISKFWEMGKFSSFPCRR</sequence>
<gene>
    <name evidence="2" type="ORF">RRF57_006764</name>
</gene>
<proteinExistence type="predicted"/>
<reference evidence="2 3" key="1">
    <citation type="submission" date="2023-10" db="EMBL/GenBank/DDBJ databases">
        <title>Draft genome sequence of Xylaria bambusicola isolate GMP-LS, the root and basal stem rot pathogen of sugarcane in Indonesia.</title>
        <authorList>
            <person name="Selvaraj P."/>
            <person name="Muralishankar V."/>
            <person name="Muruganantham S."/>
            <person name="Sp S."/>
            <person name="Haryani S."/>
            <person name="Lau K.J.X."/>
            <person name="Naqvi N.I."/>
        </authorList>
    </citation>
    <scope>NUCLEOTIDE SEQUENCE [LARGE SCALE GENOMIC DNA]</scope>
    <source>
        <strain evidence="2">GMP-LS</strain>
    </source>
</reference>
<dbReference type="InterPro" id="IPR045518">
    <property type="entry name" value="2EXR"/>
</dbReference>
<dbReference type="EMBL" id="JAWHQM010000018">
    <property type="protein sequence ID" value="KAK5631049.1"/>
    <property type="molecule type" value="Genomic_DNA"/>
</dbReference>